<keyword evidence="2" id="KW-1133">Transmembrane helix</keyword>
<name>A0ABW9U2T9_9BACL</name>
<feature type="transmembrane region" description="Helical" evidence="2">
    <location>
        <begin position="36"/>
        <end position="55"/>
    </location>
</feature>
<keyword evidence="4" id="KW-1185">Reference proteome</keyword>
<evidence type="ECO:0000313" key="3">
    <source>
        <dbReference type="EMBL" id="MVQ33758.1"/>
    </source>
</evidence>
<evidence type="ECO:0000256" key="2">
    <source>
        <dbReference type="SAM" id="Phobius"/>
    </source>
</evidence>
<accession>A0ABW9U2T9</accession>
<comment type="caution">
    <text evidence="3">The sequence shown here is derived from an EMBL/GenBank/DDBJ whole genome shotgun (WGS) entry which is preliminary data.</text>
</comment>
<evidence type="ECO:0000256" key="1">
    <source>
        <dbReference type="SAM" id="Coils"/>
    </source>
</evidence>
<feature type="transmembrane region" description="Helical" evidence="2">
    <location>
        <begin position="67"/>
        <end position="86"/>
    </location>
</feature>
<evidence type="ECO:0000313" key="4">
    <source>
        <dbReference type="Proteomes" id="UP000467637"/>
    </source>
</evidence>
<reference evidence="3 4" key="1">
    <citation type="submission" date="2019-12" db="EMBL/GenBank/DDBJ databases">
        <authorList>
            <person name="Huq M.A."/>
        </authorList>
    </citation>
    <scope>NUCLEOTIDE SEQUENCE [LARGE SCALE GENOMIC DNA]</scope>
    <source>
        <strain evidence="3 4">MAH-34</strain>
    </source>
</reference>
<keyword evidence="2" id="KW-0472">Membrane</keyword>
<proteinExistence type="predicted"/>
<keyword evidence="1" id="KW-0175">Coiled coil</keyword>
<organism evidence="3 4">
    <name type="scientific">Paenibacillus anseongense</name>
    <dbReference type="NCBI Taxonomy" id="2682845"/>
    <lineage>
        <taxon>Bacteria</taxon>
        <taxon>Bacillati</taxon>
        <taxon>Bacillota</taxon>
        <taxon>Bacilli</taxon>
        <taxon>Bacillales</taxon>
        <taxon>Paenibacillaceae</taxon>
        <taxon>Paenibacillus</taxon>
    </lineage>
</organism>
<dbReference type="InterPro" id="IPR019277">
    <property type="entry name" value="DUF2304"/>
</dbReference>
<protein>
    <submittedName>
        <fullName evidence="3">DUF2304 family protein</fullName>
    </submittedName>
</protein>
<feature type="transmembrane region" description="Helical" evidence="2">
    <location>
        <begin position="6"/>
        <end position="24"/>
    </location>
</feature>
<feature type="coiled-coil region" evidence="1">
    <location>
        <begin position="90"/>
        <end position="117"/>
    </location>
</feature>
<dbReference type="Proteomes" id="UP000467637">
    <property type="component" value="Unassembled WGS sequence"/>
</dbReference>
<dbReference type="RefSeq" id="WP_157317870.1">
    <property type="nucleotide sequence ID" value="NZ_WSEM01000004.1"/>
</dbReference>
<sequence length="134" mass="15637">MISFKLQLFLIVFCFICFMMFLNLIIKFKLDLKYSLLWFLLIIITISLAVFPNLAEQVAHFIGIETPVNAIFLFGILLTLIIMFSLTRTLSNHQSKIKEISQELGVLKLEVLELKNQQLKTNYHLNNEKVNENE</sequence>
<dbReference type="Pfam" id="PF10066">
    <property type="entry name" value="DUF2304"/>
    <property type="match status" value="1"/>
</dbReference>
<keyword evidence="2" id="KW-0812">Transmembrane</keyword>
<gene>
    <name evidence="3" type="ORF">GON05_03740</name>
</gene>
<dbReference type="EMBL" id="WSEM01000004">
    <property type="protein sequence ID" value="MVQ33758.1"/>
    <property type="molecule type" value="Genomic_DNA"/>
</dbReference>